<organism evidence="5 6">
    <name type="scientific">Rubus argutus</name>
    <name type="common">Southern blackberry</name>
    <dbReference type="NCBI Taxonomy" id="59490"/>
    <lineage>
        <taxon>Eukaryota</taxon>
        <taxon>Viridiplantae</taxon>
        <taxon>Streptophyta</taxon>
        <taxon>Embryophyta</taxon>
        <taxon>Tracheophyta</taxon>
        <taxon>Spermatophyta</taxon>
        <taxon>Magnoliopsida</taxon>
        <taxon>eudicotyledons</taxon>
        <taxon>Gunneridae</taxon>
        <taxon>Pentapetalae</taxon>
        <taxon>rosids</taxon>
        <taxon>fabids</taxon>
        <taxon>Rosales</taxon>
        <taxon>Rosaceae</taxon>
        <taxon>Rosoideae</taxon>
        <taxon>Rosoideae incertae sedis</taxon>
        <taxon>Rubus</taxon>
    </lineage>
</organism>
<dbReference type="PANTHER" id="PTHR10795">
    <property type="entry name" value="PROPROTEIN CONVERTASE SUBTILISIN/KEXIN"/>
    <property type="match status" value="1"/>
</dbReference>
<evidence type="ECO:0000313" key="6">
    <source>
        <dbReference type="Proteomes" id="UP001457282"/>
    </source>
</evidence>
<dbReference type="EMBL" id="JBEDUW010000007">
    <property type="protein sequence ID" value="KAK9914167.1"/>
    <property type="molecule type" value="Genomic_DNA"/>
</dbReference>
<dbReference type="AlphaFoldDB" id="A0AAW1W531"/>
<dbReference type="InterPro" id="IPR041469">
    <property type="entry name" value="Subtilisin-like_FN3"/>
</dbReference>
<dbReference type="GO" id="GO:0005576">
    <property type="term" value="C:extracellular region"/>
    <property type="evidence" value="ECO:0007669"/>
    <property type="project" value="UniProtKB-SubCell"/>
</dbReference>
<keyword evidence="3" id="KW-0732">Signal</keyword>
<evidence type="ECO:0000256" key="3">
    <source>
        <dbReference type="ARBA" id="ARBA00022729"/>
    </source>
</evidence>
<evidence type="ECO:0000259" key="4">
    <source>
        <dbReference type="Pfam" id="PF17766"/>
    </source>
</evidence>
<feature type="domain" description="Subtilisin-like protease fibronectin type-III" evidence="4">
    <location>
        <begin position="95"/>
        <end position="193"/>
    </location>
</feature>
<protein>
    <recommendedName>
        <fullName evidence="4">Subtilisin-like protease fibronectin type-III domain-containing protein</fullName>
    </recommendedName>
</protein>
<keyword evidence="6" id="KW-1185">Reference proteome</keyword>
<dbReference type="Proteomes" id="UP001457282">
    <property type="component" value="Unassembled WGS sequence"/>
</dbReference>
<dbReference type="Gene3D" id="2.60.40.2310">
    <property type="match status" value="1"/>
</dbReference>
<name>A0AAW1W531_RUBAR</name>
<comment type="caution">
    <text evidence="5">The sequence shown here is derived from an EMBL/GenBank/DDBJ whole genome shotgun (WGS) entry which is preliminary data.</text>
</comment>
<dbReference type="InterPro" id="IPR045051">
    <property type="entry name" value="SBT"/>
</dbReference>
<evidence type="ECO:0000256" key="2">
    <source>
        <dbReference type="ARBA" id="ARBA00011073"/>
    </source>
</evidence>
<dbReference type="Pfam" id="PF17766">
    <property type="entry name" value="fn3_6"/>
    <property type="match status" value="1"/>
</dbReference>
<reference evidence="5 6" key="1">
    <citation type="journal article" date="2023" name="G3 (Bethesda)">
        <title>A chromosome-length genome assembly and annotation of blackberry (Rubus argutus, cv. 'Hillquist').</title>
        <authorList>
            <person name="Bruna T."/>
            <person name="Aryal R."/>
            <person name="Dudchenko O."/>
            <person name="Sargent D.J."/>
            <person name="Mead D."/>
            <person name="Buti M."/>
            <person name="Cavallini A."/>
            <person name="Hytonen T."/>
            <person name="Andres J."/>
            <person name="Pham M."/>
            <person name="Weisz D."/>
            <person name="Mascagni F."/>
            <person name="Usai G."/>
            <person name="Natali L."/>
            <person name="Bassil N."/>
            <person name="Fernandez G.E."/>
            <person name="Lomsadze A."/>
            <person name="Armour M."/>
            <person name="Olukolu B."/>
            <person name="Poorten T."/>
            <person name="Britton C."/>
            <person name="Davik J."/>
            <person name="Ashrafi H."/>
            <person name="Aiden E.L."/>
            <person name="Borodovsky M."/>
            <person name="Worthington M."/>
        </authorList>
    </citation>
    <scope>NUCLEOTIDE SEQUENCE [LARGE SCALE GENOMIC DNA]</scope>
    <source>
        <strain evidence="5">PI 553951</strain>
    </source>
</reference>
<comment type="similarity">
    <text evidence="2">Belongs to the peptidase S8 family.</text>
</comment>
<accession>A0AAW1W531</accession>
<sequence>MMVSIRVSCEAARSEIPFPSGTSTTTSSIRFSASASLCNRSGPLDPMKALDLVFDASHKDYVDFLFEQSYNTTTLRKITGDKCVCRNTNPGRARDLIYPSFSLPIEDDNKIRGNFHTTVTNVGEPNSTYYVSIDAPASVEIKVEPNALSFAEVGEKQSFSVEVNGQHIILVPIISGAITWTHETYVVRSPLVIYTLLPSVFLNNPLRRKQMSPNQHAQISPDQKTTFLGY</sequence>
<proteinExistence type="inferred from homology"/>
<evidence type="ECO:0000313" key="5">
    <source>
        <dbReference type="EMBL" id="KAK9914167.1"/>
    </source>
</evidence>
<gene>
    <name evidence="5" type="ORF">M0R45_037959</name>
</gene>
<evidence type="ECO:0000256" key="1">
    <source>
        <dbReference type="ARBA" id="ARBA00004613"/>
    </source>
</evidence>
<comment type="subcellular location">
    <subcellularLocation>
        <location evidence="1">Secreted</location>
    </subcellularLocation>
</comment>